<dbReference type="EMBL" id="CM007647">
    <property type="protein sequence ID" value="ONM04366.1"/>
    <property type="molecule type" value="Genomic_DNA"/>
</dbReference>
<protein>
    <submittedName>
        <fullName evidence="8">Ethylene-responsive transcription factor RAP2-2</fullName>
    </submittedName>
</protein>
<dbReference type="PaxDb" id="4577-GRMZM2G050851_P01"/>
<dbReference type="CDD" id="cd00018">
    <property type="entry name" value="AP2"/>
    <property type="match status" value="1"/>
</dbReference>
<dbReference type="Proteomes" id="UP000007305">
    <property type="component" value="Chromosome 1"/>
</dbReference>
<dbReference type="GeneID" id="100384698"/>
<dbReference type="Pfam" id="PF00847">
    <property type="entry name" value="AP2"/>
    <property type="match status" value="1"/>
</dbReference>
<dbReference type="IntAct" id="A0A1D6KNH4">
    <property type="interactions" value="4"/>
</dbReference>
<dbReference type="OMA" id="GECSNQN"/>
<reference evidence="8 10" key="1">
    <citation type="submission" date="2015-12" db="EMBL/GenBank/DDBJ databases">
        <title>Update maize B73 reference genome by single molecule sequencing technologies.</title>
        <authorList>
            <consortium name="Maize Genome Sequencing Project"/>
            <person name="Ware D."/>
        </authorList>
    </citation>
    <scope>NUCLEOTIDE SEQUENCE [LARGE SCALE GENOMIC DNA]</scope>
    <source>
        <strain evidence="10">cv. B73</strain>
        <tissue evidence="8">Seedling</tissue>
    </source>
</reference>
<evidence type="ECO:0000313" key="8">
    <source>
        <dbReference type="EMBL" id="ONM04366.1"/>
    </source>
</evidence>
<gene>
    <name evidence="9" type="primary">LOC100384698</name>
    <name evidence="8" type="ORF">ZEAMMB73_Zm00001d032095</name>
</gene>
<evidence type="ECO:0000313" key="10">
    <source>
        <dbReference type="Proteomes" id="UP000007305"/>
    </source>
</evidence>
<name>A0A1D6KNH4_MAIZE</name>
<evidence type="ECO:0000259" key="7">
    <source>
        <dbReference type="PROSITE" id="PS51032"/>
    </source>
</evidence>
<dbReference type="SMART" id="SM00380">
    <property type="entry name" value="AP2"/>
    <property type="match status" value="1"/>
</dbReference>
<dbReference type="EnsemblPlants" id="Zm00001eb040690_T002">
    <property type="protein sequence ID" value="Zm00001eb040690_P002"/>
    <property type="gene ID" value="Zm00001eb040690"/>
</dbReference>
<evidence type="ECO:0000256" key="2">
    <source>
        <dbReference type="ARBA" id="ARBA00023015"/>
    </source>
</evidence>
<feature type="region of interest" description="Disordered" evidence="6">
    <location>
        <begin position="1"/>
        <end position="25"/>
    </location>
</feature>
<dbReference type="GO" id="GO:0003677">
    <property type="term" value="F:DNA binding"/>
    <property type="evidence" value="ECO:0007669"/>
    <property type="project" value="UniProtKB-KW"/>
</dbReference>
<dbReference type="InterPro" id="IPR044808">
    <property type="entry name" value="ERF_plant"/>
</dbReference>
<dbReference type="PROSITE" id="PS51032">
    <property type="entry name" value="AP2_ERF"/>
    <property type="match status" value="1"/>
</dbReference>
<dbReference type="Gramene" id="Zm00001eb040690_T002">
    <property type="protein sequence ID" value="Zm00001eb040690_P002"/>
    <property type="gene ID" value="Zm00001eb040690"/>
</dbReference>
<keyword evidence="4" id="KW-0804">Transcription</keyword>
<dbReference type="PANTHER" id="PTHR31190:SF425">
    <property type="entry name" value="ETHYLENE-RESPONSIVE TRANSCRIPTION FACTOR RAP2-2"/>
    <property type="match status" value="1"/>
</dbReference>
<dbReference type="eggNOG" id="ENOG502QV26">
    <property type="taxonomic scope" value="Eukaryota"/>
</dbReference>
<feature type="compositionally biased region" description="Basic residues" evidence="6">
    <location>
        <begin position="1"/>
        <end position="12"/>
    </location>
</feature>
<dbReference type="AlphaFoldDB" id="A0A1D6KNH4"/>
<dbReference type="ExpressionAtlas" id="A0A1D6KNH4">
    <property type="expression patterns" value="baseline and differential"/>
</dbReference>
<dbReference type="InterPro" id="IPR001471">
    <property type="entry name" value="AP2/ERF_dom"/>
</dbReference>
<evidence type="ECO:0000256" key="1">
    <source>
        <dbReference type="ARBA" id="ARBA00004123"/>
    </source>
</evidence>
<feature type="domain" description="AP2/ERF" evidence="7">
    <location>
        <begin position="121"/>
        <end position="178"/>
    </location>
</feature>
<dbReference type="Gene3D" id="3.30.730.10">
    <property type="entry name" value="AP2/ERF domain"/>
    <property type="match status" value="1"/>
</dbReference>
<evidence type="ECO:0000256" key="3">
    <source>
        <dbReference type="ARBA" id="ARBA00023125"/>
    </source>
</evidence>
<evidence type="ECO:0000256" key="5">
    <source>
        <dbReference type="ARBA" id="ARBA00023242"/>
    </source>
</evidence>
<evidence type="ECO:0007829" key="11">
    <source>
        <dbReference type="PeptideAtlas" id="A0A1D6KNH4"/>
    </source>
</evidence>
<dbReference type="GO" id="GO:0003700">
    <property type="term" value="F:DNA-binding transcription factor activity"/>
    <property type="evidence" value="ECO:0007669"/>
    <property type="project" value="InterPro"/>
</dbReference>
<comment type="subcellular location">
    <subcellularLocation>
        <location evidence="1">Nucleus</location>
    </subcellularLocation>
</comment>
<dbReference type="KEGG" id="zma:100384698"/>
<dbReference type="PANTHER" id="PTHR31190">
    <property type="entry name" value="DNA-BINDING DOMAIN"/>
    <property type="match status" value="1"/>
</dbReference>
<dbReference type="PRINTS" id="PR00367">
    <property type="entry name" value="ETHRSPELEMNT"/>
</dbReference>
<dbReference type="InterPro" id="IPR036955">
    <property type="entry name" value="AP2/ERF_dom_sf"/>
</dbReference>
<dbReference type="GO" id="GO:0009873">
    <property type="term" value="P:ethylene-activated signaling pathway"/>
    <property type="evidence" value="ECO:0007669"/>
    <property type="project" value="InterPro"/>
</dbReference>
<proteinExistence type="evidence at protein level"/>
<dbReference type="InterPro" id="IPR016177">
    <property type="entry name" value="DNA-bd_dom_sf"/>
</dbReference>
<reference evidence="9" key="2">
    <citation type="submission" date="2019-07" db="EMBL/GenBank/DDBJ databases">
        <authorList>
            <person name="Seetharam A."/>
            <person name="Woodhouse M."/>
            <person name="Cannon E."/>
        </authorList>
    </citation>
    <scope>NUCLEOTIDE SEQUENCE [LARGE SCALE GENOMIC DNA]</scope>
    <source>
        <strain evidence="9">cv. B73</strain>
    </source>
</reference>
<evidence type="ECO:0000256" key="6">
    <source>
        <dbReference type="SAM" id="MobiDB-lite"/>
    </source>
</evidence>
<keyword evidence="3" id="KW-0238">DNA-binding</keyword>
<organism evidence="8">
    <name type="scientific">Zea mays</name>
    <name type="common">Maize</name>
    <dbReference type="NCBI Taxonomy" id="4577"/>
    <lineage>
        <taxon>Eukaryota</taxon>
        <taxon>Viridiplantae</taxon>
        <taxon>Streptophyta</taxon>
        <taxon>Embryophyta</taxon>
        <taxon>Tracheophyta</taxon>
        <taxon>Spermatophyta</taxon>
        <taxon>Magnoliopsida</taxon>
        <taxon>Liliopsida</taxon>
        <taxon>Poales</taxon>
        <taxon>Poaceae</taxon>
        <taxon>PACMAD clade</taxon>
        <taxon>Panicoideae</taxon>
        <taxon>Andropogonodae</taxon>
        <taxon>Andropogoneae</taxon>
        <taxon>Tripsacinae</taxon>
        <taxon>Zea</taxon>
    </lineage>
</organism>
<sequence>MPSPPTKRHKPVVGKGQGKLQDSMAKNYRERRLKRVMKIDEGEDDFEADYQAFSKKYDEKDECHYKFMALLPFKNGLPNVSPPTKEKVGLHFAMKDVVISQKPTTTNEGIIVRPKCKRKTPYRGIRRRPWGKWAAEIRDPTKGVRVWLGTYKTPEDAARAYDAEARKIRGNKAKVNFPNEPPNMVSNSPKLIVTAMTTMAIPADKLNANELMCHKNYSNEDFFSMVNFSGNNGNFISTAAFGLQCIKKPRVPYGIPRIGECSNQNRMTYGLSNGLGNEASRNLNGCSFLPQAGMPIFIQPTFDGPSRMIGRNDGVIVPTLTNATPMAGVDAAKKMNQEPIFQEMESEDIPSILQGDVSEDVAAEISMWEFYDNLLDNKEN</sequence>
<dbReference type="OrthoDB" id="642522at2759"/>
<evidence type="ECO:0000313" key="9">
    <source>
        <dbReference type="EnsemblPlants" id="Zm00001eb040690_P002"/>
    </source>
</evidence>
<evidence type="ECO:0000256" key="4">
    <source>
        <dbReference type="ARBA" id="ARBA00023163"/>
    </source>
</evidence>
<dbReference type="FunFam" id="3.30.730.10:FF:000001">
    <property type="entry name" value="Ethylene-responsive transcription factor 2"/>
    <property type="match status" value="1"/>
</dbReference>
<keyword evidence="2" id="KW-0805">Transcription regulation</keyword>
<dbReference type="RefSeq" id="NP_001353801.1">
    <property type="nucleotide sequence ID" value="NM_001366872.1"/>
</dbReference>
<reference evidence="9" key="3">
    <citation type="submission" date="2021-05" db="UniProtKB">
        <authorList>
            <consortium name="EnsemblPlants"/>
        </authorList>
    </citation>
    <scope>IDENTIFICATION</scope>
    <source>
        <strain evidence="9">cv. B73</strain>
    </source>
</reference>
<dbReference type="GO" id="GO:0005634">
    <property type="term" value="C:nucleus"/>
    <property type="evidence" value="ECO:0007669"/>
    <property type="project" value="UniProtKB-SubCell"/>
</dbReference>
<keyword evidence="10" id="KW-1185">Reference proteome</keyword>
<dbReference type="SUPFAM" id="SSF54171">
    <property type="entry name" value="DNA-binding domain"/>
    <property type="match status" value="1"/>
</dbReference>
<accession>A0A1D6KNH4</accession>
<keyword evidence="5" id="KW-0539">Nucleus</keyword>
<keyword evidence="11" id="KW-1267">Proteomics identification</keyword>
<dbReference type="SMR" id="A0A1D6KNH4"/>